<dbReference type="GeneID" id="19150494"/>
<keyword evidence="3" id="KW-1185">Reference proteome</keyword>
<dbReference type="OrthoDB" id="3776271at2759"/>
<evidence type="ECO:0000313" key="2">
    <source>
        <dbReference type="EMBL" id="EUC26605.1"/>
    </source>
</evidence>
<dbReference type="Proteomes" id="UP000053841">
    <property type="component" value="Unassembled WGS sequence"/>
</dbReference>
<dbReference type="eggNOG" id="ENOG502S62N">
    <property type="taxonomic scope" value="Eukaryota"/>
</dbReference>
<feature type="compositionally biased region" description="Basic residues" evidence="1">
    <location>
        <begin position="59"/>
        <end position="69"/>
    </location>
</feature>
<evidence type="ECO:0000256" key="1">
    <source>
        <dbReference type="SAM" id="MobiDB-lite"/>
    </source>
</evidence>
<organism evidence="2 3">
    <name type="scientific">Cochliobolus carbonum (strain 26-R-13)</name>
    <name type="common">Maize leaf spot fungus</name>
    <name type="synonym">Bipolaris zeicola</name>
    <dbReference type="NCBI Taxonomy" id="930089"/>
    <lineage>
        <taxon>Eukaryota</taxon>
        <taxon>Fungi</taxon>
        <taxon>Dikarya</taxon>
        <taxon>Ascomycota</taxon>
        <taxon>Pezizomycotina</taxon>
        <taxon>Dothideomycetes</taxon>
        <taxon>Pleosporomycetidae</taxon>
        <taxon>Pleosporales</taxon>
        <taxon>Pleosporineae</taxon>
        <taxon>Pleosporaceae</taxon>
        <taxon>Bipolaris</taxon>
    </lineage>
</organism>
<reference evidence="2 3" key="1">
    <citation type="journal article" date="2013" name="PLoS Genet.">
        <title>Comparative genome structure, secondary metabolite, and effector coding capacity across Cochliobolus pathogens.</title>
        <authorList>
            <person name="Condon B.J."/>
            <person name="Leng Y."/>
            <person name="Wu D."/>
            <person name="Bushley K.E."/>
            <person name="Ohm R.A."/>
            <person name="Otillar R."/>
            <person name="Martin J."/>
            <person name="Schackwitz W."/>
            <person name="Grimwood J."/>
            <person name="MohdZainudin N."/>
            <person name="Xue C."/>
            <person name="Wang R."/>
            <person name="Manning V.A."/>
            <person name="Dhillon B."/>
            <person name="Tu Z.J."/>
            <person name="Steffenson B.J."/>
            <person name="Salamov A."/>
            <person name="Sun H."/>
            <person name="Lowry S."/>
            <person name="LaButti K."/>
            <person name="Han J."/>
            <person name="Copeland A."/>
            <person name="Lindquist E."/>
            <person name="Barry K."/>
            <person name="Schmutz J."/>
            <person name="Baker S.E."/>
            <person name="Ciuffetti L.M."/>
            <person name="Grigoriev I.V."/>
            <person name="Zhong S."/>
            <person name="Turgeon B.G."/>
        </authorList>
    </citation>
    <scope>NUCLEOTIDE SEQUENCE [LARGE SCALE GENOMIC DNA]</scope>
    <source>
        <strain evidence="2 3">26-R-13</strain>
    </source>
</reference>
<proteinExistence type="predicted"/>
<feature type="region of interest" description="Disordered" evidence="1">
    <location>
        <begin position="49"/>
        <end position="73"/>
    </location>
</feature>
<dbReference type="KEGG" id="bze:COCCADRAFT_66207"/>
<dbReference type="RefSeq" id="XP_007719090.1">
    <property type="nucleotide sequence ID" value="XM_007720900.1"/>
</dbReference>
<gene>
    <name evidence="2" type="ORF">COCCADRAFT_66207</name>
</gene>
<name>W6XMU3_COCC2</name>
<dbReference type="AlphaFoldDB" id="W6XMU3"/>
<feature type="non-terminal residue" evidence="2">
    <location>
        <position position="1"/>
    </location>
</feature>
<dbReference type="EMBL" id="KI965335">
    <property type="protein sequence ID" value="EUC26605.1"/>
    <property type="molecule type" value="Genomic_DNA"/>
</dbReference>
<feature type="non-terminal residue" evidence="2">
    <location>
        <position position="93"/>
    </location>
</feature>
<sequence>AILEALWQARTPSNTRELKAQSTLIRDRLKKGAKVIMLSAKLMRDRIASSKKVNEAATKRRQRKKKRIQKQGVLTKGAGEDLLAQREADQQIA</sequence>
<dbReference type="HOGENOM" id="CLU_013929_15_4_1"/>
<feature type="compositionally biased region" description="Basic and acidic residues" evidence="1">
    <location>
        <begin position="49"/>
        <end position="58"/>
    </location>
</feature>
<accession>W6XMU3</accession>
<evidence type="ECO:0000313" key="3">
    <source>
        <dbReference type="Proteomes" id="UP000053841"/>
    </source>
</evidence>
<protein>
    <submittedName>
        <fullName evidence="2">Uncharacterized protein</fullName>
    </submittedName>
</protein>